<dbReference type="InterPro" id="IPR047140">
    <property type="entry name" value="LabA"/>
</dbReference>
<keyword evidence="3" id="KW-1185">Reference proteome</keyword>
<dbReference type="Pfam" id="PF01936">
    <property type="entry name" value="NYN"/>
    <property type="match status" value="1"/>
</dbReference>
<dbReference type="EMBL" id="CP010868">
    <property type="protein sequence ID" value="AJM92701.1"/>
    <property type="molecule type" value="Genomic_DNA"/>
</dbReference>
<feature type="domain" description="NYN" evidence="1">
    <location>
        <begin position="123"/>
        <end position="209"/>
    </location>
</feature>
<dbReference type="GO" id="GO:0004540">
    <property type="term" value="F:RNA nuclease activity"/>
    <property type="evidence" value="ECO:0007669"/>
    <property type="project" value="InterPro"/>
</dbReference>
<evidence type="ECO:0000259" key="1">
    <source>
        <dbReference type="Pfam" id="PF01936"/>
    </source>
</evidence>
<accession>A0A0C5BWM7</accession>
<dbReference type="Gene3D" id="3.40.50.1010">
    <property type="entry name" value="5'-nuclease"/>
    <property type="match status" value="1"/>
</dbReference>
<dbReference type="InterPro" id="IPR021139">
    <property type="entry name" value="NYN"/>
</dbReference>
<dbReference type="Proteomes" id="UP000032027">
    <property type="component" value="Chromosome"/>
</dbReference>
<dbReference type="PATRIC" id="fig|1582439.9.peg.1537"/>
<gene>
    <name evidence="2" type="ORF">NPIRD3C_1489</name>
</gene>
<organism evidence="2 3">
    <name type="scientific">Nitrosopumilus piranensis</name>
    <dbReference type="NCBI Taxonomy" id="1582439"/>
    <lineage>
        <taxon>Archaea</taxon>
        <taxon>Nitrososphaerota</taxon>
        <taxon>Nitrososphaeria</taxon>
        <taxon>Nitrosopumilales</taxon>
        <taxon>Nitrosopumilaceae</taxon>
        <taxon>Nitrosopumilus</taxon>
    </lineage>
</organism>
<dbReference type="KEGG" id="nid:NPIRD3C_1489"/>
<dbReference type="STRING" id="1582439.NPIRD3C_1489"/>
<reference evidence="2 3" key="3">
    <citation type="journal article" date="2019" name="Int. J. Syst. Evol. Microbiol.">
        <title>Nitrosopumilus adriaticus sp. nov. and Nitrosopumilus piranensis sp. nov., two ammonia-oxidizing archaea from the Adriatic Sea and members of the class Nitrososphaeria.</title>
        <authorList>
            <person name="Bayer B."/>
            <person name="Vojvoda J."/>
            <person name="Reinthaler T."/>
            <person name="Reyes C."/>
            <person name="Pinto M."/>
            <person name="Herndl G.J."/>
        </authorList>
    </citation>
    <scope>NUCLEOTIDE SEQUENCE [LARGE SCALE GENOMIC DNA]</scope>
    <source>
        <strain evidence="2 3">D3C</strain>
    </source>
</reference>
<dbReference type="PANTHER" id="PTHR35458:SF8">
    <property type="entry name" value="SLR0650 PROTEIN"/>
    <property type="match status" value="1"/>
</dbReference>
<proteinExistence type="predicted"/>
<reference evidence="2 3" key="2">
    <citation type="journal article" date="2016" name="ISME J.">
        <title>Physiological and genomic characterization of two novel marine thaumarchaeal strains indicates niche differentiation.</title>
        <authorList>
            <person name="Bayer B."/>
            <person name="Vojvoda J."/>
            <person name="Offre P."/>
            <person name="Alves R.J."/>
            <person name="Elisabeth N.H."/>
            <person name="Garcia J.A."/>
            <person name="Volland J.M."/>
            <person name="Srivastava A."/>
            <person name="Schleper C."/>
            <person name="Herndl G.J."/>
        </authorList>
    </citation>
    <scope>NUCLEOTIDE SEQUENCE [LARGE SCALE GENOMIC DNA]</scope>
    <source>
        <strain evidence="2 3">D3C</strain>
    </source>
</reference>
<evidence type="ECO:0000313" key="3">
    <source>
        <dbReference type="Proteomes" id="UP000032027"/>
    </source>
</evidence>
<dbReference type="GeneID" id="41600605"/>
<dbReference type="AlphaFoldDB" id="A0A0C5BWM7"/>
<dbReference type="HOGENOM" id="CLU_1227621_0_0_2"/>
<dbReference type="RefSeq" id="WP_148703496.1">
    <property type="nucleotide sequence ID" value="NZ_CP010868.1"/>
</dbReference>
<reference evidence="3" key="1">
    <citation type="submission" date="2015-02" db="EMBL/GenBank/DDBJ databases">
        <title>Characterization of two novel Thaumarchaeota isolated from the Northern Adriatic Sea.</title>
        <authorList>
            <person name="Bayer B."/>
            <person name="Vojvoda J."/>
            <person name="Offre P."/>
            <person name="Srivastava A."/>
            <person name="Elisabeth N."/>
            <person name="Garcia J.A.L."/>
            <person name="Schleper C."/>
            <person name="Herndl G.J."/>
        </authorList>
    </citation>
    <scope>NUCLEOTIDE SEQUENCE [LARGE SCALE GENOMIC DNA]</scope>
    <source>
        <strain evidence="3">D3C</strain>
    </source>
</reference>
<evidence type="ECO:0000313" key="2">
    <source>
        <dbReference type="EMBL" id="AJM92701.1"/>
    </source>
</evidence>
<protein>
    <recommendedName>
        <fullName evidence="1">NYN domain-containing protein</fullName>
    </recommendedName>
</protein>
<dbReference type="PANTHER" id="PTHR35458">
    <property type="entry name" value="SLR0755 PROTEIN"/>
    <property type="match status" value="1"/>
</dbReference>
<name>A0A0C5BWM7_9ARCH</name>
<sequence length="225" mass="25367">MGSFSSGPGFAGANNMMIFIDGGYLRKNVKNLVDNDDINYQILAHYLRDNGRLDTRFAAHVIRNYYYDGIANVKDAESNYDGSDKGLELLDVSSEMIQEKEEKQERYVTPIKNLELFEVRLGRHVLSTVGGVENRKNWSWRQKGVDGLIAIDMITKAYEGQYNTPILLAGDADFIEIVNSVKNLGTNVVGAFFPGHVSQELEYSLDKKIELVKGELLNQKIIHEN</sequence>